<dbReference type="InterPro" id="IPR036291">
    <property type="entry name" value="NAD(P)-bd_dom_sf"/>
</dbReference>
<sequence>MPSVGDTEHSVGEFTVGLLHPGTMGTAVGAALVARGVPVRWVSAGRGPASRQRAAEAGFVETSDFDALAGCRIVLSICPPTAATAVAAQVAATGFGGIYVDANAISPEHAAGLGALFRPEVRVVDGGIVGPPPRSAGTTRLYLSGSAAATVAELFEGGPLRTIVLDGPVGRASALKLGFASYNKLTFALAAQSYALAAQHGVEAELRELAGETLPDTPLGQPAQLRSAGQKAWRWEGEMAEIAAAIEAAELSPDLLTAVGALFARWREHRDDEDVTVAELLAALRVSAPGAGPPRGRRPR</sequence>
<dbReference type="InterPro" id="IPR013328">
    <property type="entry name" value="6PGD_dom2"/>
</dbReference>
<feature type="domain" description="Phosphogluconate dehydrogenase NAD-binding putative C-terminal" evidence="1">
    <location>
        <begin position="197"/>
        <end position="266"/>
    </location>
</feature>
<dbReference type="SUPFAM" id="SSF48179">
    <property type="entry name" value="6-phosphogluconate dehydrogenase C-terminal domain-like"/>
    <property type="match status" value="1"/>
</dbReference>
<evidence type="ECO:0000313" key="3">
    <source>
        <dbReference type="Proteomes" id="UP001500689"/>
    </source>
</evidence>
<dbReference type="SUPFAM" id="SSF51735">
    <property type="entry name" value="NAD(P)-binding Rossmann-fold domains"/>
    <property type="match status" value="1"/>
</dbReference>
<organism evidence="2 3">
    <name type="scientific">Amycolatopsis ultiminotia</name>
    <dbReference type="NCBI Taxonomy" id="543629"/>
    <lineage>
        <taxon>Bacteria</taxon>
        <taxon>Bacillati</taxon>
        <taxon>Actinomycetota</taxon>
        <taxon>Actinomycetes</taxon>
        <taxon>Pseudonocardiales</taxon>
        <taxon>Pseudonocardiaceae</taxon>
        <taxon>Amycolatopsis</taxon>
    </lineage>
</organism>
<reference evidence="3" key="1">
    <citation type="journal article" date="2019" name="Int. J. Syst. Evol. Microbiol.">
        <title>The Global Catalogue of Microorganisms (GCM) 10K type strain sequencing project: providing services to taxonomists for standard genome sequencing and annotation.</title>
        <authorList>
            <consortium name="The Broad Institute Genomics Platform"/>
            <consortium name="The Broad Institute Genome Sequencing Center for Infectious Disease"/>
            <person name="Wu L."/>
            <person name="Ma J."/>
        </authorList>
    </citation>
    <scope>NUCLEOTIDE SEQUENCE [LARGE SCALE GENOMIC DNA]</scope>
    <source>
        <strain evidence="3">JCM 16898</strain>
    </source>
</reference>
<keyword evidence="3" id="KW-1185">Reference proteome</keyword>
<gene>
    <name evidence="2" type="ORF">GCM10022222_03700</name>
</gene>
<evidence type="ECO:0000259" key="1">
    <source>
        <dbReference type="Pfam" id="PF09130"/>
    </source>
</evidence>
<evidence type="ECO:0000313" key="2">
    <source>
        <dbReference type="EMBL" id="GAA3524428.1"/>
    </source>
</evidence>
<dbReference type="Gene3D" id="3.40.50.720">
    <property type="entry name" value="NAD(P)-binding Rossmann-like Domain"/>
    <property type="match status" value="1"/>
</dbReference>
<dbReference type="InterPro" id="IPR008927">
    <property type="entry name" value="6-PGluconate_DH-like_C_sf"/>
</dbReference>
<dbReference type="Pfam" id="PF09130">
    <property type="entry name" value="DUF1932"/>
    <property type="match status" value="1"/>
</dbReference>
<dbReference type="Gene3D" id="1.10.1040.10">
    <property type="entry name" value="N-(1-d-carboxylethyl)-l-norvaline Dehydrogenase, domain 2"/>
    <property type="match status" value="1"/>
</dbReference>
<dbReference type="Proteomes" id="UP001500689">
    <property type="component" value="Unassembled WGS sequence"/>
</dbReference>
<protein>
    <recommendedName>
        <fullName evidence="1">Phosphogluconate dehydrogenase NAD-binding putative C-terminal domain-containing protein</fullName>
    </recommendedName>
</protein>
<comment type="caution">
    <text evidence="2">The sequence shown here is derived from an EMBL/GenBank/DDBJ whole genome shotgun (WGS) entry which is preliminary data.</text>
</comment>
<proteinExistence type="predicted"/>
<name>A0ABP6UX33_9PSEU</name>
<accession>A0ABP6UX33</accession>
<dbReference type="EMBL" id="BAAAZN010000001">
    <property type="protein sequence ID" value="GAA3524428.1"/>
    <property type="molecule type" value="Genomic_DNA"/>
</dbReference>
<dbReference type="InterPro" id="IPR015814">
    <property type="entry name" value="Pgluconate_DH_NAD-bd_C"/>
</dbReference>